<sequence length="154" mass="17017">MPPSLDPPINPVLLNQPTMNNRPQVPPSISDYTIAGTQVNDTISPNINDASSINRMSDHDILDQHIAPLQPSRVNANVMTPPIAVDVPSVQKKMGKTTAGNKLKHKELENQPIGEAITDDAQRKCHTIQPPKRFGDSPMKESDIRSKRKKKKTM</sequence>
<feature type="region of interest" description="Disordered" evidence="1">
    <location>
        <begin position="89"/>
        <end position="154"/>
    </location>
</feature>
<name>A0A9P5NFV7_GYMJU</name>
<comment type="caution">
    <text evidence="2">The sequence shown here is derived from an EMBL/GenBank/DDBJ whole genome shotgun (WGS) entry which is preliminary data.</text>
</comment>
<evidence type="ECO:0000313" key="3">
    <source>
        <dbReference type="Proteomes" id="UP000724874"/>
    </source>
</evidence>
<evidence type="ECO:0000256" key="1">
    <source>
        <dbReference type="SAM" id="MobiDB-lite"/>
    </source>
</evidence>
<evidence type="ECO:0000313" key="2">
    <source>
        <dbReference type="EMBL" id="KAF8882375.1"/>
    </source>
</evidence>
<feature type="region of interest" description="Disordered" evidence="1">
    <location>
        <begin position="1"/>
        <end position="25"/>
    </location>
</feature>
<organism evidence="2 3">
    <name type="scientific">Gymnopilus junonius</name>
    <name type="common">Spectacular rustgill mushroom</name>
    <name type="synonym">Gymnopilus spectabilis subsp. junonius</name>
    <dbReference type="NCBI Taxonomy" id="109634"/>
    <lineage>
        <taxon>Eukaryota</taxon>
        <taxon>Fungi</taxon>
        <taxon>Dikarya</taxon>
        <taxon>Basidiomycota</taxon>
        <taxon>Agaricomycotina</taxon>
        <taxon>Agaricomycetes</taxon>
        <taxon>Agaricomycetidae</taxon>
        <taxon>Agaricales</taxon>
        <taxon>Agaricineae</taxon>
        <taxon>Hymenogastraceae</taxon>
        <taxon>Gymnopilus</taxon>
    </lineage>
</organism>
<feature type="compositionally biased region" description="Pro residues" evidence="1">
    <location>
        <begin position="1"/>
        <end position="10"/>
    </location>
</feature>
<dbReference type="EMBL" id="JADNYJ010000123">
    <property type="protein sequence ID" value="KAF8882375.1"/>
    <property type="molecule type" value="Genomic_DNA"/>
</dbReference>
<reference evidence="2" key="1">
    <citation type="submission" date="2020-11" db="EMBL/GenBank/DDBJ databases">
        <authorList>
            <consortium name="DOE Joint Genome Institute"/>
            <person name="Ahrendt S."/>
            <person name="Riley R."/>
            <person name="Andreopoulos W."/>
            <person name="LaButti K."/>
            <person name="Pangilinan J."/>
            <person name="Ruiz-duenas F.J."/>
            <person name="Barrasa J.M."/>
            <person name="Sanchez-Garcia M."/>
            <person name="Camarero S."/>
            <person name="Miyauchi S."/>
            <person name="Serrano A."/>
            <person name="Linde D."/>
            <person name="Babiker R."/>
            <person name="Drula E."/>
            <person name="Ayuso-Fernandez I."/>
            <person name="Pacheco R."/>
            <person name="Padilla G."/>
            <person name="Ferreira P."/>
            <person name="Barriuso J."/>
            <person name="Kellner H."/>
            <person name="Castanera R."/>
            <person name="Alfaro M."/>
            <person name="Ramirez L."/>
            <person name="Pisabarro A.G."/>
            <person name="Kuo A."/>
            <person name="Tritt A."/>
            <person name="Lipzen A."/>
            <person name="He G."/>
            <person name="Yan M."/>
            <person name="Ng V."/>
            <person name="Cullen D."/>
            <person name="Martin F."/>
            <person name="Rosso M.-N."/>
            <person name="Henrissat B."/>
            <person name="Hibbett D."/>
            <person name="Martinez A.T."/>
            <person name="Grigoriev I.V."/>
        </authorList>
    </citation>
    <scope>NUCLEOTIDE SEQUENCE</scope>
    <source>
        <strain evidence="2">AH 44721</strain>
    </source>
</reference>
<proteinExistence type="predicted"/>
<accession>A0A9P5NFV7</accession>
<keyword evidence="3" id="KW-1185">Reference proteome</keyword>
<feature type="compositionally biased region" description="Basic and acidic residues" evidence="1">
    <location>
        <begin position="133"/>
        <end position="145"/>
    </location>
</feature>
<gene>
    <name evidence="2" type="ORF">CPB84DRAFT_1851248</name>
</gene>
<dbReference type="Proteomes" id="UP000724874">
    <property type="component" value="Unassembled WGS sequence"/>
</dbReference>
<protein>
    <submittedName>
        <fullName evidence="2">Uncharacterized protein</fullName>
    </submittedName>
</protein>
<feature type="compositionally biased region" description="Polar residues" evidence="1">
    <location>
        <begin position="13"/>
        <end position="23"/>
    </location>
</feature>
<dbReference type="AlphaFoldDB" id="A0A9P5NFV7"/>